<keyword evidence="2" id="KW-0472">Membrane</keyword>
<dbReference type="EMBL" id="MGAY01000025">
    <property type="protein sequence ID" value="OGK56765.1"/>
    <property type="molecule type" value="Genomic_DNA"/>
</dbReference>
<protein>
    <recommendedName>
        <fullName evidence="3">Bacterial sugar transferase domain-containing protein</fullName>
    </recommendedName>
</protein>
<organism evidence="4 5">
    <name type="scientific">Candidatus Roizmanbacteria bacterium RIFCSPLOWO2_02_FULL_38_10</name>
    <dbReference type="NCBI Taxonomy" id="1802074"/>
    <lineage>
        <taxon>Bacteria</taxon>
        <taxon>Candidatus Roizmaniibacteriota</taxon>
    </lineage>
</organism>
<feature type="domain" description="Bacterial sugar transferase" evidence="3">
    <location>
        <begin position="19"/>
        <end position="218"/>
    </location>
</feature>
<reference evidence="4 5" key="1">
    <citation type="journal article" date="2016" name="Nat. Commun.">
        <title>Thousands of microbial genomes shed light on interconnected biogeochemical processes in an aquifer system.</title>
        <authorList>
            <person name="Anantharaman K."/>
            <person name="Brown C.T."/>
            <person name="Hug L.A."/>
            <person name="Sharon I."/>
            <person name="Castelle C.J."/>
            <person name="Probst A.J."/>
            <person name="Thomas B.C."/>
            <person name="Singh A."/>
            <person name="Wilkins M.J."/>
            <person name="Karaoz U."/>
            <person name="Brodie E.L."/>
            <person name="Williams K.H."/>
            <person name="Hubbard S.S."/>
            <person name="Banfield J.F."/>
        </authorList>
    </citation>
    <scope>NUCLEOTIDE SEQUENCE [LARGE SCALE GENOMIC DNA]</scope>
</reference>
<evidence type="ECO:0000256" key="2">
    <source>
        <dbReference type="SAM" id="Phobius"/>
    </source>
</evidence>
<evidence type="ECO:0000256" key="1">
    <source>
        <dbReference type="ARBA" id="ARBA00006464"/>
    </source>
</evidence>
<dbReference type="PANTHER" id="PTHR30576:SF10">
    <property type="entry name" value="SLL5057 PROTEIN"/>
    <property type="match status" value="1"/>
</dbReference>
<evidence type="ECO:0000313" key="5">
    <source>
        <dbReference type="Proteomes" id="UP000176376"/>
    </source>
</evidence>
<gene>
    <name evidence="4" type="ORF">A3J15_02405</name>
</gene>
<dbReference type="GO" id="GO:0016780">
    <property type="term" value="F:phosphotransferase activity, for other substituted phosphate groups"/>
    <property type="evidence" value="ECO:0007669"/>
    <property type="project" value="TreeGrafter"/>
</dbReference>
<name>A0A1F7JMC7_9BACT</name>
<feature type="transmembrane region" description="Helical" evidence="2">
    <location>
        <begin position="21"/>
        <end position="45"/>
    </location>
</feature>
<comment type="caution">
    <text evidence="4">The sequence shown here is derived from an EMBL/GenBank/DDBJ whole genome shotgun (WGS) entry which is preliminary data.</text>
</comment>
<dbReference type="AlphaFoldDB" id="A0A1F7JMC7"/>
<dbReference type="Pfam" id="PF02397">
    <property type="entry name" value="Bac_transf"/>
    <property type="match status" value="1"/>
</dbReference>
<evidence type="ECO:0000313" key="4">
    <source>
        <dbReference type="EMBL" id="OGK56765.1"/>
    </source>
</evidence>
<dbReference type="STRING" id="1802074.A3J15_02405"/>
<keyword evidence="2" id="KW-1133">Transmembrane helix</keyword>
<comment type="similarity">
    <text evidence="1">Belongs to the bacterial sugar transferase family.</text>
</comment>
<accession>A0A1F7JMC7</accession>
<dbReference type="PANTHER" id="PTHR30576">
    <property type="entry name" value="COLANIC BIOSYNTHESIS UDP-GLUCOSE LIPID CARRIER TRANSFERASE"/>
    <property type="match status" value="1"/>
</dbReference>
<dbReference type="Proteomes" id="UP000176376">
    <property type="component" value="Unassembled WGS sequence"/>
</dbReference>
<proteinExistence type="inferred from homology"/>
<dbReference type="InterPro" id="IPR003362">
    <property type="entry name" value="Bact_transf"/>
</dbReference>
<sequence length="224" mass="25760">MGKHRANIIFGKKYNRYLKRLLDIILSIFLIVLFTPAAFITAIAIKFDSKGPVLADVPERVGYNGKLFKMHKFRSMVVNAHYLLRNNTQFKHLYEEYRKGSFKIRKDPRITNVGKFIRKHSIDEIPQLLNVLKGEMSLVGPRAYYPDELKDQQRKYPQTKKLVKKVLSVKPGITGLWQVTGRSNINFDKRIAIDAQYVDNISLLKDLEIIIITPIAMITGKGAV</sequence>
<evidence type="ECO:0000259" key="3">
    <source>
        <dbReference type="Pfam" id="PF02397"/>
    </source>
</evidence>
<keyword evidence="2" id="KW-0812">Transmembrane</keyword>